<accession>A0AAD0BZU3</accession>
<dbReference type="AlphaFoldDB" id="A0AAD0BZU3"/>
<organism evidence="1 2">
    <name type="scientific">Stenotrophomonas maltophilia</name>
    <name type="common">Pseudomonas maltophilia</name>
    <name type="synonym">Xanthomonas maltophilia</name>
    <dbReference type="NCBI Taxonomy" id="40324"/>
    <lineage>
        <taxon>Bacteria</taxon>
        <taxon>Pseudomonadati</taxon>
        <taxon>Pseudomonadota</taxon>
        <taxon>Gammaproteobacteria</taxon>
        <taxon>Lysobacterales</taxon>
        <taxon>Lysobacteraceae</taxon>
        <taxon>Stenotrophomonas</taxon>
        <taxon>Stenotrophomonas maltophilia group</taxon>
    </lineage>
</organism>
<evidence type="ECO:0000313" key="1">
    <source>
        <dbReference type="EMBL" id="AUI09431.1"/>
    </source>
</evidence>
<reference evidence="1 2" key="1">
    <citation type="submission" date="2017-12" db="EMBL/GenBank/DDBJ databases">
        <title>Complete Genome Sequence of Stenotrophomonas maltophilia CSM2.</title>
        <authorList>
            <person name="Castro-Jaimes S."/>
            <person name="Lopez-Leal G."/>
            <person name="Barberena Jonas C."/>
            <person name="Bustos P."/>
            <person name="Perez-Oseguera A."/>
            <person name="Cevallos M.A."/>
        </authorList>
    </citation>
    <scope>NUCLEOTIDE SEQUENCE [LARGE SCALE GENOMIC DNA]</scope>
    <source>
        <strain evidence="1 2">CSM2</strain>
    </source>
</reference>
<sequence length="101" mass="11412">MVSSIKMNLDTLEKVSSILFDELCSKGLQEIEVEDVFYRVVPWSERHSMGGERVELEVGSLFDDYSDIQRVALGQQEPLAYHLSALACLLYEIGGRLSEEV</sequence>
<protein>
    <submittedName>
        <fullName evidence="1">Uncharacterized protein</fullName>
    </submittedName>
</protein>
<dbReference type="Proteomes" id="UP000234414">
    <property type="component" value="Chromosome"/>
</dbReference>
<name>A0AAD0BZU3_STEMA</name>
<proteinExistence type="predicted"/>
<gene>
    <name evidence="1" type="ORF">SmaCSM2_20545</name>
</gene>
<evidence type="ECO:0000313" key="2">
    <source>
        <dbReference type="Proteomes" id="UP000234414"/>
    </source>
</evidence>
<dbReference type="EMBL" id="CP025298">
    <property type="protein sequence ID" value="AUI09431.1"/>
    <property type="molecule type" value="Genomic_DNA"/>
</dbReference>